<gene>
    <name evidence="7" type="ORF">LUZ62_059165</name>
</gene>
<dbReference type="GO" id="GO:0015297">
    <property type="term" value="F:antiporter activity"/>
    <property type="evidence" value="ECO:0007669"/>
    <property type="project" value="InterPro"/>
</dbReference>
<evidence type="ECO:0000256" key="5">
    <source>
        <dbReference type="ARBA" id="ARBA00023136"/>
    </source>
</evidence>
<dbReference type="NCBIfam" id="TIGR00797">
    <property type="entry name" value="matE"/>
    <property type="match status" value="1"/>
</dbReference>
<feature type="transmembrane region" description="Helical" evidence="6">
    <location>
        <begin position="137"/>
        <end position="161"/>
    </location>
</feature>
<feature type="transmembrane region" description="Helical" evidence="6">
    <location>
        <begin position="306"/>
        <end position="331"/>
    </location>
</feature>
<protein>
    <recommendedName>
        <fullName evidence="6">Protein DETOXIFICATION</fullName>
    </recommendedName>
    <alternativeName>
        <fullName evidence="6">Multidrug and toxic compound extrusion protein</fullName>
    </alternativeName>
</protein>
<comment type="similarity">
    <text evidence="2 6">Belongs to the multi antimicrobial extrusion (MATE) (TC 2.A.66.1) family.</text>
</comment>
<evidence type="ECO:0000256" key="2">
    <source>
        <dbReference type="ARBA" id="ARBA00010199"/>
    </source>
</evidence>
<feature type="transmembrane region" description="Helical" evidence="6">
    <location>
        <begin position="55"/>
        <end position="76"/>
    </location>
</feature>
<keyword evidence="4 6" id="KW-1133">Transmembrane helix</keyword>
<feature type="transmembrane region" description="Helical" evidence="6">
    <location>
        <begin position="352"/>
        <end position="375"/>
    </location>
</feature>
<evidence type="ECO:0000256" key="6">
    <source>
        <dbReference type="RuleBase" id="RU004914"/>
    </source>
</evidence>
<dbReference type="InterPro" id="IPR045069">
    <property type="entry name" value="MATE_euk"/>
</dbReference>
<organism evidence="7 8">
    <name type="scientific">Rhynchospora pubera</name>
    <dbReference type="NCBI Taxonomy" id="906938"/>
    <lineage>
        <taxon>Eukaryota</taxon>
        <taxon>Viridiplantae</taxon>
        <taxon>Streptophyta</taxon>
        <taxon>Embryophyta</taxon>
        <taxon>Tracheophyta</taxon>
        <taxon>Spermatophyta</taxon>
        <taxon>Magnoliopsida</taxon>
        <taxon>Liliopsida</taxon>
        <taxon>Poales</taxon>
        <taxon>Cyperaceae</taxon>
        <taxon>Cyperoideae</taxon>
        <taxon>Rhynchosporeae</taxon>
        <taxon>Rhynchospora</taxon>
    </lineage>
</organism>
<comment type="subcellular location">
    <subcellularLocation>
        <location evidence="1">Membrane</location>
        <topology evidence="1">Multi-pass membrane protein</topology>
    </subcellularLocation>
</comment>
<keyword evidence="8" id="KW-1185">Reference proteome</keyword>
<accession>A0AAV8E929</accession>
<dbReference type="Pfam" id="PF01554">
    <property type="entry name" value="MatE"/>
    <property type="match status" value="2"/>
</dbReference>
<dbReference type="EMBL" id="JAMFTS010000003">
    <property type="protein sequence ID" value="KAJ4774908.1"/>
    <property type="molecule type" value="Genomic_DNA"/>
</dbReference>
<feature type="transmembrane region" description="Helical" evidence="6">
    <location>
        <begin position="96"/>
        <end position="116"/>
    </location>
</feature>
<dbReference type="AlphaFoldDB" id="A0AAV8E929"/>
<name>A0AAV8E929_9POAL</name>
<dbReference type="Proteomes" id="UP001140206">
    <property type="component" value="Chromosome 3"/>
</dbReference>
<evidence type="ECO:0000256" key="4">
    <source>
        <dbReference type="ARBA" id="ARBA00022989"/>
    </source>
</evidence>
<keyword evidence="5 6" id="KW-0472">Membrane</keyword>
<dbReference type="InterPro" id="IPR002528">
    <property type="entry name" value="MATE_fam"/>
</dbReference>
<evidence type="ECO:0000313" key="7">
    <source>
        <dbReference type="EMBL" id="KAJ4774908.1"/>
    </source>
</evidence>
<proteinExistence type="inferred from homology"/>
<feature type="transmembrane region" description="Helical" evidence="6">
    <location>
        <begin position="201"/>
        <end position="223"/>
    </location>
</feature>
<dbReference type="PANTHER" id="PTHR11206">
    <property type="entry name" value="MULTIDRUG RESISTANCE PROTEIN"/>
    <property type="match status" value="1"/>
</dbReference>
<sequence>MAQEVARLTEPLIHVSRDQESDQHYNHDEKPGHDLEEIKSIKQFLKETRAENKRIWYLAGPAIFTSIAQYSLGAATQVFAGHLTTLELDAVSTENLVIAGLSLGIMLGMGSALETLCGQAYGAKQLHMLGVYMQRSWVILTTMCICFLPIYLFATPILLFFHQNEEIASLAGKFSLYMIPQLFAYGLNFPMQKFLQAQSKVLEMALISAAALVFHLFLNWLLIVQLRLGLVGAAIALNASWWLIVLGQFAYIAMGYCPGAWNGFSMLAFKDLGAFTKLSIGSGIMTCLEFWCLMITIVIAGNLKNAQIAVGAISICMNLSGWQIMIFFGFNAAISVRISNELGAGRPRAAQFSILVVLMSSVLLGLFSSVLTLALRDVYGVPFTNNPEVVDAVSSLATLFALSLFLNCIQPVLSGVAVGAGWQWLIAYVNLGCYYLIGFPLGYVLGFSLDKGIQGMWGGQLAGVGLQTAVLIFITWNTNWDNEASQASSRIKKWGGSTKIPVVNSEDCPTLKSDDLA</sequence>
<evidence type="ECO:0000313" key="8">
    <source>
        <dbReference type="Proteomes" id="UP001140206"/>
    </source>
</evidence>
<reference evidence="7" key="1">
    <citation type="submission" date="2022-08" db="EMBL/GenBank/DDBJ databases">
        <authorList>
            <person name="Marques A."/>
        </authorList>
    </citation>
    <scope>NUCLEOTIDE SEQUENCE</scope>
    <source>
        <strain evidence="7">RhyPub2mFocal</strain>
        <tissue evidence="7">Leaves</tissue>
    </source>
</reference>
<feature type="transmembrane region" description="Helical" evidence="6">
    <location>
        <begin position="425"/>
        <end position="445"/>
    </location>
</feature>
<dbReference type="GO" id="GO:1990961">
    <property type="term" value="P:xenobiotic detoxification by transmembrane export across the plasma membrane"/>
    <property type="evidence" value="ECO:0007669"/>
    <property type="project" value="InterPro"/>
</dbReference>
<feature type="transmembrane region" description="Helical" evidence="6">
    <location>
        <begin position="235"/>
        <end position="257"/>
    </location>
</feature>
<evidence type="ECO:0000256" key="3">
    <source>
        <dbReference type="ARBA" id="ARBA00022692"/>
    </source>
</evidence>
<feature type="transmembrane region" description="Helical" evidence="6">
    <location>
        <begin position="167"/>
        <end position="189"/>
    </location>
</feature>
<comment type="caution">
    <text evidence="7">The sequence shown here is derived from an EMBL/GenBank/DDBJ whole genome shotgun (WGS) entry which is preliminary data.</text>
</comment>
<keyword evidence="3 6" id="KW-0812">Transmembrane</keyword>
<dbReference type="GO" id="GO:0016020">
    <property type="term" value="C:membrane"/>
    <property type="evidence" value="ECO:0007669"/>
    <property type="project" value="UniProtKB-SubCell"/>
</dbReference>
<dbReference type="GO" id="GO:0042910">
    <property type="term" value="F:xenobiotic transmembrane transporter activity"/>
    <property type="evidence" value="ECO:0007669"/>
    <property type="project" value="InterPro"/>
</dbReference>
<feature type="transmembrane region" description="Helical" evidence="6">
    <location>
        <begin position="457"/>
        <end position="476"/>
    </location>
</feature>
<evidence type="ECO:0000256" key="1">
    <source>
        <dbReference type="ARBA" id="ARBA00004141"/>
    </source>
</evidence>
<feature type="transmembrane region" description="Helical" evidence="6">
    <location>
        <begin position="278"/>
        <end position="300"/>
    </location>
</feature>
<feature type="transmembrane region" description="Helical" evidence="6">
    <location>
        <begin position="395"/>
        <end position="418"/>
    </location>
</feature>
<dbReference type="CDD" id="cd13132">
    <property type="entry name" value="MATE_eukaryotic"/>
    <property type="match status" value="1"/>
</dbReference>